<gene>
    <name evidence="5" type="ORF">HY912_14445</name>
</gene>
<feature type="domain" description="3-hydroxyacyl-CoA dehydrogenase NAD binding" evidence="4">
    <location>
        <begin position="8"/>
        <end position="184"/>
    </location>
</feature>
<proteinExistence type="predicted"/>
<dbReference type="NCBIfam" id="NF006143">
    <property type="entry name" value="PRK08293.1"/>
    <property type="match status" value="1"/>
</dbReference>
<evidence type="ECO:0000259" key="3">
    <source>
        <dbReference type="Pfam" id="PF00725"/>
    </source>
</evidence>
<keyword evidence="1 5" id="KW-0560">Oxidoreductase</keyword>
<dbReference type="Gene3D" id="1.10.1040.10">
    <property type="entry name" value="N-(1-d-carboxylethyl)-l-norvaline Dehydrogenase, domain 2"/>
    <property type="match status" value="1"/>
</dbReference>
<accession>A0A9D6V251</accession>
<dbReference type="PANTHER" id="PTHR48075:SF5">
    <property type="entry name" value="3-HYDROXYBUTYRYL-COA DEHYDROGENASE"/>
    <property type="match status" value="1"/>
</dbReference>
<evidence type="ECO:0000259" key="4">
    <source>
        <dbReference type="Pfam" id="PF02737"/>
    </source>
</evidence>
<dbReference type="GO" id="GO:0070403">
    <property type="term" value="F:NAD+ binding"/>
    <property type="evidence" value="ECO:0007669"/>
    <property type="project" value="InterPro"/>
</dbReference>
<dbReference type="InterPro" id="IPR008927">
    <property type="entry name" value="6-PGluconate_DH-like_C_sf"/>
</dbReference>
<dbReference type="InterPro" id="IPR006176">
    <property type="entry name" value="3-OHacyl-CoA_DH_NAD-bd"/>
</dbReference>
<dbReference type="PANTHER" id="PTHR48075">
    <property type="entry name" value="3-HYDROXYACYL-COA DEHYDROGENASE FAMILY PROTEIN"/>
    <property type="match status" value="1"/>
</dbReference>
<comment type="caution">
    <text evidence="5">The sequence shown here is derived from an EMBL/GenBank/DDBJ whole genome shotgun (WGS) entry which is preliminary data.</text>
</comment>
<dbReference type="InterPro" id="IPR013328">
    <property type="entry name" value="6PGD_dom2"/>
</dbReference>
<dbReference type="SUPFAM" id="SSF48179">
    <property type="entry name" value="6-phosphogluconate dehydrogenase C-terminal domain-like"/>
    <property type="match status" value="1"/>
</dbReference>
<evidence type="ECO:0000313" key="5">
    <source>
        <dbReference type="EMBL" id="MBI5250686.1"/>
    </source>
</evidence>
<protein>
    <submittedName>
        <fullName evidence="5">3-hydroxyacyl-CoA dehydrogenase</fullName>
        <ecNumber evidence="5">1.1.1.35</ecNumber>
    </submittedName>
</protein>
<feature type="domain" description="3-hydroxyacyl-CoA dehydrogenase C-terminal" evidence="3">
    <location>
        <begin position="190"/>
        <end position="287"/>
    </location>
</feature>
<dbReference type="GO" id="GO:0006631">
    <property type="term" value="P:fatty acid metabolic process"/>
    <property type="evidence" value="ECO:0007669"/>
    <property type="project" value="InterPro"/>
</dbReference>
<dbReference type="InterPro" id="IPR006108">
    <property type="entry name" value="3HC_DH_C"/>
</dbReference>
<dbReference type="EMBL" id="JACRDE010000377">
    <property type="protein sequence ID" value="MBI5250686.1"/>
    <property type="molecule type" value="Genomic_DNA"/>
</dbReference>
<dbReference type="InterPro" id="IPR022694">
    <property type="entry name" value="3-OHacyl-CoA_DH"/>
</dbReference>
<dbReference type="InterPro" id="IPR036291">
    <property type="entry name" value="NAD(P)-bd_dom_sf"/>
</dbReference>
<dbReference type="PIRSF" id="PIRSF000105">
    <property type="entry name" value="HCDH"/>
    <property type="match status" value="1"/>
</dbReference>
<dbReference type="SUPFAM" id="SSF51735">
    <property type="entry name" value="NAD(P)-binding Rossmann-fold domains"/>
    <property type="match status" value="1"/>
</dbReference>
<organism evidence="5 6">
    <name type="scientific">Desulfomonile tiedjei</name>
    <dbReference type="NCBI Taxonomy" id="2358"/>
    <lineage>
        <taxon>Bacteria</taxon>
        <taxon>Pseudomonadati</taxon>
        <taxon>Thermodesulfobacteriota</taxon>
        <taxon>Desulfomonilia</taxon>
        <taxon>Desulfomonilales</taxon>
        <taxon>Desulfomonilaceae</taxon>
        <taxon>Desulfomonile</taxon>
    </lineage>
</organism>
<dbReference type="GO" id="GO:0003857">
    <property type="term" value="F:(3S)-3-hydroxyacyl-CoA dehydrogenase (NAD+) activity"/>
    <property type="evidence" value="ECO:0007669"/>
    <property type="project" value="UniProtKB-EC"/>
</dbReference>
<dbReference type="AlphaFoldDB" id="A0A9D6V251"/>
<dbReference type="Gene3D" id="3.40.50.720">
    <property type="entry name" value="NAD(P)-binding Rossmann-like Domain"/>
    <property type="match status" value="1"/>
</dbReference>
<dbReference type="Pfam" id="PF00725">
    <property type="entry name" value="3HCDH"/>
    <property type="match status" value="1"/>
</dbReference>
<dbReference type="Proteomes" id="UP000807825">
    <property type="component" value="Unassembled WGS sequence"/>
</dbReference>
<feature type="site" description="Important for catalytic activity" evidence="2">
    <location>
        <position position="144"/>
    </location>
</feature>
<name>A0A9D6V251_9BACT</name>
<evidence type="ECO:0000256" key="1">
    <source>
        <dbReference type="ARBA" id="ARBA00023002"/>
    </source>
</evidence>
<dbReference type="Pfam" id="PF02737">
    <property type="entry name" value="3HCDH_N"/>
    <property type="match status" value="1"/>
</dbReference>
<reference evidence="5" key="1">
    <citation type="submission" date="2020-07" db="EMBL/GenBank/DDBJ databases">
        <title>Huge and variable diversity of episymbiotic CPR bacteria and DPANN archaea in groundwater ecosystems.</title>
        <authorList>
            <person name="He C.Y."/>
            <person name="Keren R."/>
            <person name="Whittaker M."/>
            <person name="Farag I.F."/>
            <person name="Doudna J."/>
            <person name="Cate J.H.D."/>
            <person name="Banfield J.F."/>
        </authorList>
    </citation>
    <scope>NUCLEOTIDE SEQUENCE</scope>
    <source>
        <strain evidence="5">NC_groundwater_1664_Pr3_B-0.1um_52_9</strain>
    </source>
</reference>
<evidence type="ECO:0000313" key="6">
    <source>
        <dbReference type="Proteomes" id="UP000807825"/>
    </source>
</evidence>
<sequence length="306" mass="34179">MKLSDIKKVVILGAGTMGQQIGFLCAMHGYNVALYDLSREILDEAMKRMEKLGSWFISMGRIKPDQLVDIMVRIESTPDPEEAAKDADFINESLPEDPELKARVFAVFNEFCPERTVFTTNTSTLVPSMFAEKTGRPQKFAALHFHDVRTSNVVDVMPHPGTAPVIVDLVRDFAKSIGQIVILLHRENNGYVFNAMLSSLFSSALTLASNGVASVEDIDRSWMGVMHMPIGPFGIMDQVGLSTVWTITDFWAGKTGDPQLKANADFLKQYLDKDRLGFKNMRGFYSYPNPAYSEQGFLSGERKTEE</sequence>
<dbReference type="EC" id="1.1.1.35" evidence="5"/>
<evidence type="ECO:0000256" key="2">
    <source>
        <dbReference type="PIRSR" id="PIRSR000105-1"/>
    </source>
</evidence>